<protein>
    <submittedName>
        <fullName evidence="1">Uncharacterized protein</fullName>
    </submittedName>
</protein>
<sequence length="197" mass="20924">MSDRLILLDIPGVLYSASSATRLGGTPDSGTLKDVRFFDPVALGFIRRLFGLAGARVVVSDHWRRGIPAAILQQLDLQVEDMMPPAPGGFGAEIAAYFAKRPAPSAYVILSAAPDSLQPQQLAHLVSVDPAQGLTPDGFRRALDVLGVGCPSGMCLDVQPHPELAERLRQLQQLARLAPERFGPAAPAAAPATLFHS</sequence>
<dbReference type="Pfam" id="PF18143">
    <property type="entry name" value="HAD_SAK_2"/>
    <property type="match status" value="1"/>
</dbReference>
<dbReference type="RefSeq" id="WP_071020669.1">
    <property type="nucleotide sequence ID" value="NZ_CP017755.1"/>
</dbReference>
<keyword evidence="2" id="KW-1185">Reference proteome</keyword>
<organism evidence="1 2">
    <name type="scientific">Cupriavidus malaysiensis</name>
    <dbReference type="NCBI Taxonomy" id="367825"/>
    <lineage>
        <taxon>Bacteria</taxon>
        <taxon>Pseudomonadati</taxon>
        <taxon>Pseudomonadota</taxon>
        <taxon>Betaproteobacteria</taxon>
        <taxon>Burkholderiales</taxon>
        <taxon>Burkholderiaceae</taxon>
        <taxon>Cupriavidus</taxon>
    </lineage>
</organism>
<dbReference type="Proteomes" id="UP000177515">
    <property type="component" value="Chromosome 2"/>
</dbReference>
<name>A0ABM6FC01_9BURK</name>
<reference evidence="1 2" key="1">
    <citation type="submission" date="2016-10" db="EMBL/GenBank/DDBJ databases">
        <title>Complete genome sequences of three Cupriavidus strains isolated from various Malaysian environments.</title>
        <authorList>
            <person name="Abdullah A.A.-A."/>
            <person name="Shafie N.A.H."/>
            <person name="Lau N.S."/>
        </authorList>
    </citation>
    <scope>NUCLEOTIDE SEQUENCE [LARGE SCALE GENOMIC DNA]</scope>
    <source>
        <strain evidence="1 2">USMAA1020</strain>
    </source>
</reference>
<evidence type="ECO:0000313" key="2">
    <source>
        <dbReference type="Proteomes" id="UP000177515"/>
    </source>
</evidence>
<proteinExistence type="predicted"/>
<gene>
    <name evidence="1" type="ORF">BKK80_26065</name>
</gene>
<accession>A0ABM6FC01</accession>
<evidence type="ECO:0000313" key="1">
    <source>
        <dbReference type="EMBL" id="AOZ09270.1"/>
    </source>
</evidence>
<dbReference type="EMBL" id="CP017755">
    <property type="protein sequence ID" value="AOZ09270.1"/>
    <property type="molecule type" value="Genomic_DNA"/>
</dbReference>